<dbReference type="InterPro" id="IPR007214">
    <property type="entry name" value="YbaK/aa-tRNA-synth-assoc-dom"/>
</dbReference>
<gene>
    <name evidence="2" type="ORF">MNBD_GAMMA15-1922</name>
</gene>
<dbReference type="Gene3D" id="3.90.960.10">
    <property type="entry name" value="YbaK/aminoacyl-tRNA synthetase-associated domain"/>
    <property type="match status" value="1"/>
</dbReference>
<dbReference type="PIRSF" id="PIRSF036888">
    <property type="entry name" value="HDGYPm_UCP036888"/>
    <property type="match status" value="1"/>
</dbReference>
<evidence type="ECO:0000259" key="1">
    <source>
        <dbReference type="PROSITE" id="PS51833"/>
    </source>
</evidence>
<dbReference type="Gene3D" id="1.10.3210.10">
    <property type="entry name" value="Hypothetical protein af1432"/>
    <property type="match status" value="1"/>
</dbReference>
<organism evidence="2">
    <name type="scientific">hydrothermal vent metagenome</name>
    <dbReference type="NCBI Taxonomy" id="652676"/>
    <lineage>
        <taxon>unclassified sequences</taxon>
        <taxon>metagenomes</taxon>
        <taxon>ecological metagenomes</taxon>
    </lineage>
</organism>
<dbReference type="InterPro" id="IPR036754">
    <property type="entry name" value="YbaK/aa-tRNA-synt-asso_dom_sf"/>
</dbReference>
<dbReference type="EMBL" id="UOFN01000046">
    <property type="protein sequence ID" value="VAW75117.1"/>
    <property type="molecule type" value="Genomic_DNA"/>
</dbReference>
<dbReference type="InterPro" id="IPR013976">
    <property type="entry name" value="HDOD"/>
</dbReference>
<dbReference type="Pfam" id="PF04073">
    <property type="entry name" value="tRNA_edit"/>
    <property type="match status" value="1"/>
</dbReference>
<proteinExistence type="predicted"/>
<accession>A0A3B0YHF6</accession>
<dbReference type="PROSITE" id="PS51833">
    <property type="entry name" value="HDOD"/>
    <property type="match status" value="1"/>
</dbReference>
<sequence>MGMPTNVRELLDREQSNYEVLLHRRTNTLTQAAEACEIPLNQLVRAVVLVDGQGLLMAVLPADHVLDFEALCNLLHRDLELVPGHQLTAIFEDCEPGSYPPLAPAYDLDVIVDQAVDDMPIVTFEPGTHTSLVQMPHENYRKLMGGVRIGRFALPASSLRADGQALTAVVEQFTPARVKRDIEEFHELPALPTTAAHILRLASDPRANAKQLADVIEQDPGLSAQVLRYANSSMYGYAGSIKNLQTAIARVLGFEYVLNLALGFSIGKSLKVPEDGPFGMDAFWRHSVFAARLVETLGQKLPGKMRPPRGTAYLAGLLQNLGRLVLGHTFQPEFFILNRFSQANPDMPTCELERHVLGVTHDQIGSWLMEAWGLPDELTTAVRYHHDPDYWDDHSVYPQLVLIANRALAMHGLGETDTEGLPAFSLQMLELDEQSVLDAAAELFDNREELEDLAHRLAA</sequence>
<dbReference type="InterPro" id="IPR014627">
    <property type="entry name" value="UCP036888_HDGYP-like"/>
</dbReference>
<dbReference type="PANTHER" id="PTHR33525:SF3">
    <property type="entry name" value="RIBONUCLEASE Y"/>
    <property type="match status" value="1"/>
</dbReference>
<dbReference type="InterPro" id="IPR052340">
    <property type="entry name" value="RNase_Y/CdgJ"/>
</dbReference>
<dbReference type="GO" id="GO:0002161">
    <property type="term" value="F:aminoacyl-tRNA deacylase activity"/>
    <property type="evidence" value="ECO:0007669"/>
    <property type="project" value="InterPro"/>
</dbReference>
<feature type="domain" description="HDOD" evidence="1">
    <location>
        <begin position="188"/>
        <end position="388"/>
    </location>
</feature>
<dbReference type="PANTHER" id="PTHR33525">
    <property type="match status" value="1"/>
</dbReference>
<dbReference type="CDD" id="cd04332">
    <property type="entry name" value="YbaK_like"/>
    <property type="match status" value="1"/>
</dbReference>
<dbReference type="SUPFAM" id="SSF109604">
    <property type="entry name" value="HD-domain/PDEase-like"/>
    <property type="match status" value="1"/>
</dbReference>
<dbReference type="Pfam" id="PF08668">
    <property type="entry name" value="HDOD"/>
    <property type="match status" value="1"/>
</dbReference>
<evidence type="ECO:0000313" key="2">
    <source>
        <dbReference type="EMBL" id="VAW75117.1"/>
    </source>
</evidence>
<dbReference type="SUPFAM" id="SSF55826">
    <property type="entry name" value="YbaK/ProRS associated domain"/>
    <property type="match status" value="1"/>
</dbReference>
<reference evidence="2" key="1">
    <citation type="submission" date="2018-06" db="EMBL/GenBank/DDBJ databases">
        <authorList>
            <person name="Zhirakovskaya E."/>
        </authorList>
    </citation>
    <scope>NUCLEOTIDE SEQUENCE</scope>
</reference>
<dbReference type="AlphaFoldDB" id="A0A3B0YHF6"/>
<protein>
    <recommendedName>
        <fullName evidence="1">HDOD domain-containing protein</fullName>
    </recommendedName>
</protein>
<name>A0A3B0YHF6_9ZZZZ</name>